<dbReference type="AlphaFoldDB" id="A0A367CH13"/>
<dbReference type="PANTHER" id="PTHR30514">
    <property type="entry name" value="GLUCOKINASE"/>
    <property type="match status" value="1"/>
</dbReference>
<feature type="domain" description="SIS" evidence="5">
    <location>
        <begin position="124"/>
        <end position="265"/>
    </location>
</feature>
<dbReference type="InterPro" id="IPR036388">
    <property type="entry name" value="WH-like_DNA-bd_sf"/>
</dbReference>
<dbReference type="GO" id="GO:0003700">
    <property type="term" value="F:DNA-binding transcription factor activity"/>
    <property type="evidence" value="ECO:0007669"/>
    <property type="project" value="InterPro"/>
</dbReference>
<keyword evidence="3" id="KW-0804">Transcription</keyword>
<keyword evidence="2" id="KW-0238">DNA-binding</keyword>
<dbReference type="InterPro" id="IPR035472">
    <property type="entry name" value="RpiR-like_SIS"/>
</dbReference>
<dbReference type="EMBL" id="LEPB01000004">
    <property type="protein sequence ID" value="RCA11300.1"/>
    <property type="molecule type" value="Genomic_DNA"/>
</dbReference>
<evidence type="ECO:0000259" key="4">
    <source>
        <dbReference type="PROSITE" id="PS51071"/>
    </source>
</evidence>
<dbReference type="Proteomes" id="UP000252797">
    <property type="component" value="Unassembled WGS sequence"/>
</dbReference>
<reference evidence="6 7" key="1">
    <citation type="submission" date="2015-06" db="EMBL/GenBank/DDBJ databases">
        <title>The Genome Sequence of Enterococcus durans 4EA1.</title>
        <authorList>
            <consortium name="The Broad Institute Genomics Platform"/>
            <consortium name="The Broad Institute Genome Sequencing Center for Infectious Disease"/>
            <person name="Earl A.M."/>
            <person name="Van Tyne D."/>
            <person name="Lebreton F."/>
            <person name="Saavedra J.T."/>
            <person name="Gilmore M.S."/>
            <person name="Manson Mcguire A."/>
            <person name="Clock S."/>
            <person name="Crupain M."/>
            <person name="Rangan U."/>
            <person name="Young S."/>
            <person name="Abouelleil A."/>
            <person name="Cao P."/>
            <person name="Chapman S.B."/>
            <person name="Griggs A."/>
            <person name="Priest M."/>
            <person name="Shea T."/>
            <person name="Wortman J."/>
            <person name="Nusbaum C."/>
            <person name="Birren B."/>
        </authorList>
    </citation>
    <scope>NUCLEOTIDE SEQUENCE [LARGE SCALE GENOMIC DNA]</scope>
    <source>
        <strain evidence="6 7">4EA1</strain>
    </source>
</reference>
<name>A0A367CH13_9ENTE</name>
<dbReference type="Pfam" id="PF01418">
    <property type="entry name" value="HTH_6"/>
    <property type="match status" value="1"/>
</dbReference>
<dbReference type="InterPro" id="IPR000281">
    <property type="entry name" value="HTH_RpiR"/>
</dbReference>
<dbReference type="STRING" id="53345.LIU_10760"/>
<dbReference type="Gene3D" id="1.10.10.10">
    <property type="entry name" value="Winged helix-like DNA-binding domain superfamily/Winged helix DNA-binding domain"/>
    <property type="match status" value="1"/>
</dbReference>
<dbReference type="RefSeq" id="WP_113846057.1">
    <property type="nucleotide sequence ID" value="NZ_LEPB01000004.1"/>
</dbReference>
<dbReference type="Gene3D" id="3.40.50.10490">
    <property type="entry name" value="Glucose-6-phosphate isomerase like protein, domain 1"/>
    <property type="match status" value="1"/>
</dbReference>
<feature type="domain" description="HTH rpiR-type" evidence="4">
    <location>
        <begin position="1"/>
        <end position="75"/>
    </location>
</feature>
<organism evidence="6 7">
    <name type="scientific">Enterococcus durans</name>
    <dbReference type="NCBI Taxonomy" id="53345"/>
    <lineage>
        <taxon>Bacteria</taxon>
        <taxon>Bacillati</taxon>
        <taxon>Bacillota</taxon>
        <taxon>Bacilli</taxon>
        <taxon>Lactobacillales</taxon>
        <taxon>Enterococcaceae</taxon>
        <taxon>Enterococcus</taxon>
    </lineage>
</organism>
<dbReference type="PROSITE" id="PS51071">
    <property type="entry name" value="HTH_RPIR"/>
    <property type="match status" value="1"/>
</dbReference>
<dbReference type="Pfam" id="PF01380">
    <property type="entry name" value="SIS"/>
    <property type="match status" value="1"/>
</dbReference>
<evidence type="ECO:0000259" key="5">
    <source>
        <dbReference type="PROSITE" id="PS51464"/>
    </source>
</evidence>
<proteinExistence type="predicted"/>
<dbReference type="GO" id="GO:1901135">
    <property type="term" value="P:carbohydrate derivative metabolic process"/>
    <property type="evidence" value="ECO:0007669"/>
    <property type="project" value="InterPro"/>
</dbReference>
<dbReference type="PROSITE" id="PS51464">
    <property type="entry name" value="SIS"/>
    <property type="match status" value="1"/>
</dbReference>
<comment type="caution">
    <text evidence="6">The sequence shown here is derived from an EMBL/GenBank/DDBJ whole genome shotgun (WGS) entry which is preliminary data.</text>
</comment>
<evidence type="ECO:0000256" key="2">
    <source>
        <dbReference type="ARBA" id="ARBA00023125"/>
    </source>
</evidence>
<dbReference type="PANTHER" id="PTHR30514:SF10">
    <property type="entry name" value="MURR_RPIR FAMILY TRANSCRIPTIONAL REGULATOR"/>
    <property type="match status" value="1"/>
</dbReference>
<dbReference type="GO" id="GO:0097367">
    <property type="term" value="F:carbohydrate derivative binding"/>
    <property type="evidence" value="ECO:0007669"/>
    <property type="project" value="InterPro"/>
</dbReference>
<protein>
    <submittedName>
        <fullName evidence="6">Phosphosugar-binding transcriptional regulator</fullName>
    </submittedName>
</protein>
<accession>A0A367CH13</accession>
<gene>
    <name evidence="6" type="ORF">EA71_02055</name>
</gene>
<evidence type="ECO:0000313" key="7">
    <source>
        <dbReference type="Proteomes" id="UP000252797"/>
    </source>
</evidence>
<evidence type="ECO:0000313" key="6">
    <source>
        <dbReference type="EMBL" id="RCA11300.1"/>
    </source>
</evidence>
<dbReference type="SUPFAM" id="SSF53697">
    <property type="entry name" value="SIS domain"/>
    <property type="match status" value="1"/>
</dbReference>
<dbReference type="GO" id="GO:0003677">
    <property type="term" value="F:DNA binding"/>
    <property type="evidence" value="ECO:0007669"/>
    <property type="project" value="UniProtKB-KW"/>
</dbReference>
<dbReference type="CDD" id="cd05013">
    <property type="entry name" value="SIS_RpiR"/>
    <property type="match status" value="1"/>
</dbReference>
<dbReference type="InterPro" id="IPR009057">
    <property type="entry name" value="Homeodomain-like_sf"/>
</dbReference>
<dbReference type="InterPro" id="IPR047640">
    <property type="entry name" value="RpiR-like"/>
</dbReference>
<evidence type="ECO:0000256" key="1">
    <source>
        <dbReference type="ARBA" id="ARBA00023015"/>
    </source>
</evidence>
<dbReference type="SUPFAM" id="SSF46689">
    <property type="entry name" value="Homeodomain-like"/>
    <property type="match status" value="1"/>
</dbReference>
<dbReference type="InterPro" id="IPR001347">
    <property type="entry name" value="SIS_dom"/>
</dbReference>
<evidence type="ECO:0000256" key="3">
    <source>
        <dbReference type="ARBA" id="ARBA00023163"/>
    </source>
</evidence>
<keyword evidence="1" id="KW-0805">Transcription regulation</keyword>
<dbReference type="InterPro" id="IPR046348">
    <property type="entry name" value="SIS_dom_sf"/>
</dbReference>
<sequence length="298" mass="33876">MLLQEKIKQTSFSPSETVVIEFIQTHEHQLNELTIQQIAKTCYVHSSTLIRIAKKLGFSGWVTFKEALVTETEYLEGNFQEVDANLPFLENEGIMTIANKIASLERMTIEDTLSLLHHDELQKAKQLLLRAKKIVLFSSNSNTLISQDFMLKMKRIKHDVTIVTTFGETYYEAYNCTPDTCAILISYTGENKTILRTAAILQEIHVPILALTSIGDSTLSSLSTAVLRMTTRERLYSKISNFTINTSICYLLDVLYGCVFAEDYQRNLDHLIKIGQKVDNRPISSSIMEEPSTYLRNS</sequence>